<dbReference type="InterPro" id="IPR000639">
    <property type="entry name" value="Epox_hydrolase-like"/>
</dbReference>
<keyword evidence="2" id="KW-0378">Hydrolase</keyword>
<dbReference type="EMBL" id="JACOGA010000008">
    <property type="protein sequence ID" value="MBC3873903.1"/>
    <property type="molecule type" value="Genomic_DNA"/>
</dbReference>
<sequence>MKFAHKSFLAVALIAASLFGYYQVKNPEKQVIDEAARQGASGAFVKLSDGVTHYEEAGPKDGRVAVLVHGFSVPSYIWDPTFAALRDAGYRVIRLDLYGRGLSDRPDGQYDGAMYARQINELLDHLHITQQIDLFGLSFGGYVVAHFAANHPQRIRSLVLVDPSTTRSTPPAILKTPLLGAYLFQVLDLPGKAEGQNSDFLHPEQFPGWADRYRPQMQYHGFGRALRRSALRLSTADFAGMYAAIDQAKLPVMLVWGKQDPTLPVANAAIVKAAIKNLEYVEIDQSGHLPQMEQTTIFNASMFVFLNKHAVVSNDIAPATQAK</sequence>
<gene>
    <name evidence="2" type="ORF">H8K55_09900</name>
</gene>
<dbReference type="PRINTS" id="PR00111">
    <property type="entry name" value="ABHYDROLASE"/>
</dbReference>
<dbReference type="Gene3D" id="3.40.50.1820">
    <property type="entry name" value="alpha/beta hydrolase"/>
    <property type="match status" value="1"/>
</dbReference>
<dbReference type="GO" id="GO:0016787">
    <property type="term" value="F:hydrolase activity"/>
    <property type="evidence" value="ECO:0007669"/>
    <property type="project" value="UniProtKB-KW"/>
</dbReference>
<feature type="domain" description="AB hydrolase-1" evidence="1">
    <location>
        <begin position="66"/>
        <end position="293"/>
    </location>
</feature>
<evidence type="ECO:0000313" key="3">
    <source>
        <dbReference type="Proteomes" id="UP000624279"/>
    </source>
</evidence>
<name>A0ABR6YB82_9BURK</name>
<dbReference type="PANTHER" id="PTHR43798:SF33">
    <property type="entry name" value="HYDROLASE, PUTATIVE (AFU_ORTHOLOGUE AFUA_2G14860)-RELATED"/>
    <property type="match status" value="1"/>
</dbReference>
<proteinExistence type="predicted"/>
<evidence type="ECO:0000313" key="2">
    <source>
        <dbReference type="EMBL" id="MBC3873903.1"/>
    </source>
</evidence>
<dbReference type="PANTHER" id="PTHR43798">
    <property type="entry name" value="MONOACYLGLYCEROL LIPASE"/>
    <property type="match status" value="1"/>
</dbReference>
<keyword evidence="3" id="KW-1185">Reference proteome</keyword>
<dbReference type="SUPFAM" id="SSF53474">
    <property type="entry name" value="alpha/beta-Hydrolases"/>
    <property type="match status" value="1"/>
</dbReference>
<accession>A0ABR6YB82</accession>
<dbReference type="InterPro" id="IPR050266">
    <property type="entry name" value="AB_hydrolase_sf"/>
</dbReference>
<comment type="caution">
    <text evidence="2">The sequence shown here is derived from an EMBL/GenBank/DDBJ whole genome shotgun (WGS) entry which is preliminary data.</text>
</comment>
<organism evidence="2 3">
    <name type="scientific">Undibacterium flavidum</name>
    <dbReference type="NCBI Taxonomy" id="2762297"/>
    <lineage>
        <taxon>Bacteria</taxon>
        <taxon>Pseudomonadati</taxon>
        <taxon>Pseudomonadota</taxon>
        <taxon>Betaproteobacteria</taxon>
        <taxon>Burkholderiales</taxon>
        <taxon>Oxalobacteraceae</taxon>
        <taxon>Undibacterium</taxon>
    </lineage>
</organism>
<reference evidence="2 3" key="1">
    <citation type="submission" date="2020-08" db="EMBL/GenBank/DDBJ databases">
        <title>Novel species isolated from subtropical streams in China.</title>
        <authorList>
            <person name="Lu H."/>
        </authorList>
    </citation>
    <scope>NUCLEOTIDE SEQUENCE [LARGE SCALE GENOMIC DNA]</scope>
    <source>
        <strain evidence="2 3">LX15W</strain>
    </source>
</reference>
<dbReference type="Pfam" id="PF00561">
    <property type="entry name" value="Abhydrolase_1"/>
    <property type="match status" value="1"/>
</dbReference>
<dbReference type="RefSeq" id="WP_186941937.1">
    <property type="nucleotide sequence ID" value="NZ_JACOGA010000008.1"/>
</dbReference>
<protein>
    <submittedName>
        <fullName evidence="2">Alpha/beta hydrolase</fullName>
    </submittedName>
</protein>
<dbReference type="Proteomes" id="UP000624279">
    <property type="component" value="Unassembled WGS sequence"/>
</dbReference>
<dbReference type="PRINTS" id="PR00412">
    <property type="entry name" value="EPOXHYDRLASE"/>
</dbReference>
<dbReference type="InterPro" id="IPR000073">
    <property type="entry name" value="AB_hydrolase_1"/>
</dbReference>
<dbReference type="InterPro" id="IPR029058">
    <property type="entry name" value="AB_hydrolase_fold"/>
</dbReference>
<evidence type="ECO:0000259" key="1">
    <source>
        <dbReference type="Pfam" id="PF00561"/>
    </source>
</evidence>